<proteinExistence type="predicted"/>
<reference evidence="2 3" key="1">
    <citation type="journal article" date="2014" name="Agronomy (Basel)">
        <title>A Draft Genome Sequence for Ensete ventricosum, the Drought-Tolerant Tree Against Hunger.</title>
        <authorList>
            <person name="Harrison J."/>
            <person name="Moore K.A."/>
            <person name="Paszkiewicz K."/>
            <person name="Jones T."/>
            <person name="Grant M."/>
            <person name="Ambacheew D."/>
            <person name="Muzemil S."/>
            <person name="Studholme D.J."/>
        </authorList>
    </citation>
    <scope>NUCLEOTIDE SEQUENCE [LARGE SCALE GENOMIC DNA]</scope>
</reference>
<organism evidence="2 3">
    <name type="scientific">Ensete ventricosum</name>
    <name type="common">Abyssinian banana</name>
    <name type="synonym">Musa ensete</name>
    <dbReference type="NCBI Taxonomy" id="4639"/>
    <lineage>
        <taxon>Eukaryota</taxon>
        <taxon>Viridiplantae</taxon>
        <taxon>Streptophyta</taxon>
        <taxon>Embryophyta</taxon>
        <taxon>Tracheophyta</taxon>
        <taxon>Spermatophyta</taxon>
        <taxon>Magnoliopsida</taxon>
        <taxon>Liliopsida</taxon>
        <taxon>Zingiberales</taxon>
        <taxon>Musaceae</taxon>
        <taxon>Ensete</taxon>
    </lineage>
</organism>
<dbReference type="EMBL" id="AMZH03023099">
    <property type="protein sequence ID" value="RRT36812.1"/>
    <property type="molecule type" value="Genomic_DNA"/>
</dbReference>
<evidence type="ECO:0000313" key="3">
    <source>
        <dbReference type="Proteomes" id="UP000287651"/>
    </source>
</evidence>
<protein>
    <submittedName>
        <fullName evidence="2">Uncharacterized protein</fullName>
    </submittedName>
</protein>
<comment type="caution">
    <text evidence="2">The sequence shown here is derived from an EMBL/GenBank/DDBJ whole genome shotgun (WGS) entry which is preliminary data.</text>
</comment>
<accession>A0A426XBH6</accession>
<dbReference type="Proteomes" id="UP000287651">
    <property type="component" value="Unassembled WGS sequence"/>
</dbReference>
<name>A0A426XBH6_ENSVE</name>
<feature type="region of interest" description="Disordered" evidence="1">
    <location>
        <begin position="1"/>
        <end position="38"/>
    </location>
</feature>
<sequence length="132" mass="13188">MLPIGSAGPRSGKGRKLEYSGGGGSTPRNPAGDWLMETAASGPPPTIRCCVNGGKATTLSGHRAGTDRGAPVSLCTSWRKSRGSTRYTLGGGGGWSGLLHGFPCGFCTAWSAARYGGALPCEAGAGGAACRD</sequence>
<evidence type="ECO:0000313" key="2">
    <source>
        <dbReference type="EMBL" id="RRT36812.1"/>
    </source>
</evidence>
<dbReference type="AlphaFoldDB" id="A0A426XBH6"/>
<gene>
    <name evidence="2" type="ORF">B296_00051244</name>
</gene>
<evidence type="ECO:0000256" key="1">
    <source>
        <dbReference type="SAM" id="MobiDB-lite"/>
    </source>
</evidence>